<dbReference type="InterPro" id="IPR027728">
    <property type="entry name" value="Topless_fam"/>
</dbReference>
<dbReference type="GO" id="GO:0006355">
    <property type="term" value="P:regulation of DNA-templated transcription"/>
    <property type="evidence" value="ECO:0007669"/>
    <property type="project" value="InterPro"/>
</dbReference>
<dbReference type="OrthoDB" id="1850764at2759"/>
<name>A0A314ZFM6_PRUYE</name>
<gene>
    <name evidence="1" type="ORF">Pyn_37710</name>
</gene>
<evidence type="ECO:0000313" key="1">
    <source>
        <dbReference type="EMBL" id="PQQ16334.1"/>
    </source>
</evidence>
<keyword evidence="2" id="KW-1185">Reference proteome</keyword>
<dbReference type="Proteomes" id="UP000250321">
    <property type="component" value="Unassembled WGS sequence"/>
</dbReference>
<evidence type="ECO:0000313" key="2">
    <source>
        <dbReference type="Proteomes" id="UP000250321"/>
    </source>
</evidence>
<organism evidence="1 2">
    <name type="scientific">Prunus yedoensis var. nudiflora</name>
    <dbReference type="NCBI Taxonomy" id="2094558"/>
    <lineage>
        <taxon>Eukaryota</taxon>
        <taxon>Viridiplantae</taxon>
        <taxon>Streptophyta</taxon>
        <taxon>Embryophyta</taxon>
        <taxon>Tracheophyta</taxon>
        <taxon>Spermatophyta</taxon>
        <taxon>Magnoliopsida</taxon>
        <taxon>eudicotyledons</taxon>
        <taxon>Gunneridae</taxon>
        <taxon>Pentapetalae</taxon>
        <taxon>rosids</taxon>
        <taxon>fabids</taxon>
        <taxon>Rosales</taxon>
        <taxon>Rosaceae</taxon>
        <taxon>Amygdaloideae</taxon>
        <taxon>Amygdaleae</taxon>
        <taxon>Prunus</taxon>
    </lineage>
</organism>
<comment type="caution">
    <text evidence="1">The sequence shown here is derived from an EMBL/GenBank/DDBJ whole genome shotgun (WGS) entry which is preliminary data.</text>
</comment>
<accession>A0A314ZFM6</accession>
<dbReference type="EMBL" id="PJQY01000198">
    <property type="protein sequence ID" value="PQQ16334.1"/>
    <property type="molecule type" value="Genomic_DNA"/>
</dbReference>
<protein>
    <submittedName>
        <fullName evidence="1">Uncharacterized protein</fullName>
    </submittedName>
</protein>
<reference evidence="1 2" key="1">
    <citation type="submission" date="2018-02" db="EMBL/GenBank/DDBJ databases">
        <title>Draft genome of wild Prunus yedoensis var. nudiflora.</title>
        <authorList>
            <person name="Baek S."/>
            <person name="Kim J.-H."/>
            <person name="Choi K."/>
            <person name="Kim G.-B."/>
            <person name="Cho A."/>
            <person name="Jang H."/>
            <person name="Shin C.-H."/>
            <person name="Yu H.-J."/>
            <person name="Mun J.-H."/>
        </authorList>
    </citation>
    <scope>NUCLEOTIDE SEQUENCE [LARGE SCALE GENOMIC DNA]</scope>
    <source>
        <strain evidence="2">cv. Jeju island</strain>
        <tissue evidence="1">Leaf</tissue>
    </source>
</reference>
<dbReference type="PANTHER" id="PTHR44083">
    <property type="entry name" value="TOPLESS-RELATED PROTEIN 1-RELATED"/>
    <property type="match status" value="1"/>
</dbReference>
<dbReference type="Gene3D" id="2.130.10.10">
    <property type="entry name" value="YVTN repeat-like/Quinoprotein amine dehydrogenase"/>
    <property type="match status" value="1"/>
</dbReference>
<dbReference type="STRING" id="2094558.A0A314ZFM6"/>
<dbReference type="AlphaFoldDB" id="A0A314ZFM6"/>
<sequence>MDLVQNFPNIKDHIFPITLHHPEKEKQNAKESLDNGFRNKLGFSCGTNRYNLNSNEVTRKLEGHAKRATSLAFSNTLNVLVSSGADAYWKPQLLSDMASTLM</sequence>
<dbReference type="PANTHER" id="PTHR44083:SF30">
    <property type="entry name" value="TOPLESS-LIKE PROTEIN"/>
    <property type="match status" value="1"/>
</dbReference>
<dbReference type="InterPro" id="IPR015943">
    <property type="entry name" value="WD40/YVTN_repeat-like_dom_sf"/>
</dbReference>
<proteinExistence type="predicted"/>